<evidence type="ECO:0000313" key="5">
    <source>
        <dbReference type="Proteomes" id="UP000005010"/>
    </source>
</evidence>
<feature type="compositionally biased region" description="Basic and acidic residues" evidence="1">
    <location>
        <begin position="570"/>
        <end position="579"/>
    </location>
</feature>
<feature type="compositionally biased region" description="Polar residues" evidence="1">
    <location>
        <begin position="480"/>
        <end position="489"/>
    </location>
</feature>
<evidence type="ECO:0000256" key="1">
    <source>
        <dbReference type="SAM" id="MobiDB-lite"/>
    </source>
</evidence>
<dbReference type="InterPro" id="IPR000727">
    <property type="entry name" value="T_SNARE_dom"/>
</dbReference>
<name>I0EPQ0_HELC0</name>
<dbReference type="PATRIC" id="fig|182217.3.peg.1765"/>
<keyword evidence="5" id="KW-1185">Reference proteome</keyword>
<dbReference type="Proteomes" id="UP000005010">
    <property type="component" value="Chromosome"/>
</dbReference>
<feature type="signal peptide" evidence="2">
    <location>
        <begin position="1"/>
        <end position="26"/>
    </location>
</feature>
<gene>
    <name evidence="4" type="ordered locus">HCW_08310</name>
</gene>
<dbReference type="InterPro" id="IPR002718">
    <property type="entry name" value="OMP_Helicobacter"/>
</dbReference>
<evidence type="ECO:0000256" key="2">
    <source>
        <dbReference type="SAM" id="SignalP"/>
    </source>
</evidence>
<dbReference type="KEGG" id="hce:HCW_08310"/>
<feature type="region of interest" description="Disordered" evidence="1">
    <location>
        <begin position="508"/>
        <end position="579"/>
    </location>
</feature>
<feature type="compositionally biased region" description="Basic and acidic residues" evidence="1">
    <location>
        <begin position="536"/>
        <end position="556"/>
    </location>
</feature>
<feature type="compositionally biased region" description="Polar residues" evidence="1">
    <location>
        <begin position="144"/>
        <end position="154"/>
    </location>
</feature>
<reference evidence="5" key="1">
    <citation type="submission" date="2012-04" db="EMBL/GenBank/DDBJ databases">
        <title>Complete genome sequence of Helicobacter cetorum strain MIT 00-7128.</title>
        <authorList>
            <person name="Kersulyte D."/>
            <person name="Berg D.E."/>
        </authorList>
    </citation>
    <scope>NUCLEOTIDE SEQUENCE [LARGE SCALE GENOMIC DNA]</scope>
    <source>
        <strain evidence="5">MIT 00-7128</strain>
    </source>
</reference>
<dbReference type="HOGENOM" id="CLU_332557_0_0_7"/>
<proteinExistence type="predicted"/>
<evidence type="ECO:0000313" key="4">
    <source>
        <dbReference type="EMBL" id="AFI04919.1"/>
    </source>
</evidence>
<dbReference type="AlphaFoldDB" id="I0EPQ0"/>
<dbReference type="Pfam" id="PF01856">
    <property type="entry name" value="HP_OMP"/>
    <property type="match status" value="1"/>
</dbReference>
<dbReference type="eggNOG" id="COG3170">
    <property type="taxonomic scope" value="Bacteria"/>
</dbReference>
<protein>
    <recommendedName>
        <fullName evidence="3">t-SNARE coiled-coil homology domain-containing protein</fullName>
    </recommendedName>
</protein>
<sequence length="957" mass="104944">MKNLLRISLVSIIGSAILLNVSNAQNTENKAEVEDSIIKNYQDKFNELYGKDAKVVGGRIIGEKTSIYDKFWVAYESLYWGTSDDRTTHVKGTYDKPAENSLASEFKEYDSQFKDDFNKLYKNEKSQSSEQAPEVHQVAKEPTENQSVSQNNPTPEKGSLAEQYNTALETINAIEKVDKQIDTILYGNSGDGDEMSFSSGLKQLVDGVSSEDTSAIVADVLKAIEGLQSSLTNDKSSQNESLKNSATQIDNTISSALSSIKSSLESDVKSGNYENLETHVKTLEKAIGMGSSSAETNSSQTPNDSSNVVTQQLKDAQQALYGHKGSNNQIESGTAESPANNSIAANYKVAMNNLHTSLQNLTGQTDKIPNTTDMSDIQEVSAEKSVAKRYDNAMHTLFSKMDTKDTKNPQGDESYIVTEDGSLLVALDSLAEKYKELAEALYGKTTNEQGTEIPGSAENPQKDSLADKYNKEVKEHHGVTNASSNTNPNKQHEQDNTMVQGADNISMPQQDTKKQVDDSKNDLVGENSTAQNSNHTKKDPEISESKNVATKDDSYGKSDNSPNMQENISNEEKEHQTKETIDSIATDIKQVSHKLAQTIATQSSHLSDMVEQASMTAKGVQDMQQQMSALSSAVDTLSQTSFSNLSKLSDSLKAVEKSQVTLSGYLNGSSASVGQLRDSTQETLKTINGALKEVDLQLSKLDSNSQAIPTMRFAVKSSASTNPSDSSTSTQKDLLTSLKTTLTNQKNALLSVQKNVNMAIASAKKTTVATVTNTNNHGQMYGVNVMAGYKHFFGKKKRWGFRTYAYYSFNHANLSFVGTQAGYMNGASQVNNHTYGVGFDALYNFYESKEGYNTAGIFFGFGLGGETWLVQGESHFKNMMNACNAMTGCSASMNTSYFQMPVQVGFRTNFAKHSGIELGFKVPLFVNQFYKERGEYGDVDVFYKRNFSMYLNYMINF</sequence>
<dbReference type="STRING" id="182217.HCW_08310"/>
<evidence type="ECO:0000259" key="3">
    <source>
        <dbReference type="PROSITE" id="PS50192"/>
    </source>
</evidence>
<accession>I0EPQ0</accession>
<feature type="region of interest" description="Disordered" evidence="1">
    <location>
        <begin position="475"/>
        <end position="494"/>
    </location>
</feature>
<feature type="compositionally biased region" description="Polar residues" evidence="1">
    <location>
        <begin position="557"/>
        <end position="568"/>
    </location>
</feature>
<dbReference type="EMBL" id="CP003479">
    <property type="protein sequence ID" value="AFI04919.1"/>
    <property type="molecule type" value="Genomic_DNA"/>
</dbReference>
<feature type="chain" id="PRO_5003625846" description="t-SNARE coiled-coil homology domain-containing protein" evidence="2">
    <location>
        <begin position="27"/>
        <end position="957"/>
    </location>
</feature>
<dbReference type="RefSeq" id="WP_014661782.1">
    <property type="nucleotide sequence ID" value="NC_017737.1"/>
</dbReference>
<keyword evidence="2" id="KW-0732">Signal</keyword>
<dbReference type="PROSITE" id="PS50192">
    <property type="entry name" value="T_SNARE"/>
    <property type="match status" value="1"/>
</dbReference>
<feature type="domain" description="T-SNARE coiled-coil homology" evidence="3">
    <location>
        <begin position="568"/>
        <end position="630"/>
    </location>
</feature>
<feature type="compositionally biased region" description="Basic and acidic residues" evidence="1">
    <location>
        <begin position="511"/>
        <end position="523"/>
    </location>
</feature>
<dbReference type="PRINTS" id="PR01776">
    <property type="entry name" value="HPOMPFAMILY"/>
</dbReference>
<organism evidence="4 5">
    <name type="scientific">Helicobacter cetorum (strain ATCC BAA-429 / MIT 00-7128)</name>
    <dbReference type="NCBI Taxonomy" id="182217"/>
    <lineage>
        <taxon>Bacteria</taxon>
        <taxon>Pseudomonadati</taxon>
        <taxon>Campylobacterota</taxon>
        <taxon>Epsilonproteobacteria</taxon>
        <taxon>Campylobacterales</taxon>
        <taxon>Helicobacteraceae</taxon>
        <taxon>Helicobacter</taxon>
    </lineage>
</organism>
<feature type="region of interest" description="Disordered" evidence="1">
    <location>
        <begin position="124"/>
        <end position="159"/>
    </location>
</feature>